<evidence type="ECO:0000256" key="1">
    <source>
        <dbReference type="ARBA" id="ARBA00004479"/>
    </source>
</evidence>
<evidence type="ECO:0000256" key="14">
    <source>
        <dbReference type="ARBA" id="ARBA00023170"/>
    </source>
</evidence>
<keyword evidence="9" id="KW-0418">Kinase</keyword>
<keyword evidence="14" id="KW-0675">Receptor</keyword>
<feature type="domain" description="Bulb-type lectin" evidence="19">
    <location>
        <begin position="1"/>
        <end position="115"/>
    </location>
</feature>
<keyword evidence="10" id="KW-0067">ATP-binding</keyword>
<name>W1PUX3_AMBTC</name>
<dbReference type="PANTHER" id="PTHR47976">
    <property type="entry name" value="G-TYPE LECTIN S-RECEPTOR-LIKE SERINE/THREONINE-PROTEIN KINASE SD2-5"/>
    <property type="match status" value="1"/>
</dbReference>
<evidence type="ECO:0000256" key="7">
    <source>
        <dbReference type="ARBA" id="ARBA00022729"/>
    </source>
</evidence>
<evidence type="ECO:0000256" key="16">
    <source>
        <dbReference type="ARBA" id="ARBA00047899"/>
    </source>
</evidence>
<keyword evidence="8" id="KW-0547">Nucleotide-binding</keyword>
<evidence type="ECO:0000256" key="3">
    <source>
        <dbReference type="ARBA" id="ARBA00022527"/>
    </source>
</evidence>
<evidence type="ECO:0000259" key="19">
    <source>
        <dbReference type="PROSITE" id="PS50927"/>
    </source>
</evidence>
<dbReference type="Pfam" id="PF00069">
    <property type="entry name" value="Pkinase"/>
    <property type="match status" value="1"/>
</dbReference>
<evidence type="ECO:0000256" key="15">
    <source>
        <dbReference type="ARBA" id="ARBA00023180"/>
    </source>
</evidence>
<keyword evidence="4" id="KW-0245">EGF-like domain</keyword>
<protein>
    <recommendedName>
        <fullName evidence="2">non-specific serine/threonine protein kinase</fullName>
        <ecNumber evidence="2">2.7.11.1</ecNumber>
    </recommendedName>
</protein>
<dbReference type="FunFam" id="3.30.200.20:FF:000059">
    <property type="entry name" value="S-receptor-like serine/threonine-protein kinase"/>
    <property type="match status" value="1"/>
</dbReference>
<comment type="subcellular location">
    <subcellularLocation>
        <location evidence="1">Membrane</location>
        <topology evidence="1">Single-pass type I membrane protein</topology>
    </subcellularLocation>
</comment>
<evidence type="ECO:0000313" key="21">
    <source>
        <dbReference type="Proteomes" id="UP000017836"/>
    </source>
</evidence>
<keyword evidence="7" id="KW-0732">Signal</keyword>
<proteinExistence type="predicted"/>
<dbReference type="PROSITE" id="PS00108">
    <property type="entry name" value="PROTEIN_KINASE_ST"/>
    <property type="match status" value="1"/>
</dbReference>
<evidence type="ECO:0000256" key="17">
    <source>
        <dbReference type="ARBA" id="ARBA00048679"/>
    </source>
</evidence>
<organism evidence="20 21">
    <name type="scientific">Amborella trichopoda</name>
    <dbReference type="NCBI Taxonomy" id="13333"/>
    <lineage>
        <taxon>Eukaryota</taxon>
        <taxon>Viridiplantae</taxon>
        <taxon>Streptophyta</taxon>
        <taxon>Embryophyta</taxon>
        <taxon>Tracheophyta</taxon>
        <taxon>Spermatophyta</taxon>
        <taxon>Magnoliopsida</taxon>
        <taxon>Amborellales</taxon>
        <taxon>Amborellaceae</taxon>
        <taxon>Amborella</taxon>
    </lineage>
</organism>
<dbReference type="InterPro" id="IPR008271">
    <property type="entry name" value="Ser/Thr_kinase_AS"/>
</dbReference>
<comment type="catalytic activity">
    <reaction evidence="16">
        <text>L-threonyl-[protein] + ATP = O-phospho-L-threonyl-[protein] + ADP + H(+)</text>
        <dbReference type="Rhea" id="RHEA:46608"/>
        <dbReference type="Rhea" id="RHEA-COMP:11060"/>
        <dbReference type="Rhea" id="RHEA-COMP:11605"/>
        <dbReference type="ChEBI" id="CHEBI:15378"/>
        <dbReference type="ChEBI" id="CHEBI:30013"/>
        <dbReference type="ChEBI" id="CHEBI:30616"/>
        <dbReference type="ChEBI" id="CHEBI:61977"/>
        <dbReference type="ChEBI" id="CHEBI:456216"/>
        <dbReference type="EC" id="2.7.11.1"/>
    </reaction>
</comment>
<dbReference type="EC" id="2.7.11.1" evidence="2"/>
<evidence type="ECO:0000256" key="5">
    <source>
        <dbReference type="ARBA" id="ARBA00022679"/>
    </source>
</evidence>
<dbReference type="Proteomes" id="UP000017836">
    <property type="component" value="Unassembled WGS sequence"/>
</dbReference>
<evidence type="ECO:0000256" key="9">
    <source>
        <dbReference type="ARBA" id="ARBA00022777"/>
    </source>
</evidence>
<keyword evidence="3" id="KW-0723">Serine/threonine-protein kinase</keyword>
<dbReference type="SUPFAM" id="SSF51110">
    <property type="entry name" value="alpha-D-mannose-specific plant lectins"/>
    <property type="match status" value="1"/>
</dbReference>
<dbReference type="GO" id="GO:0004672">
    <property type="term" value="F:protein kinase activity"/>
    <property type="evidence" value="ECO:0000318"/>
    <property type="project" value="GO_Central"/>
</dbReference>
<dbReference type="GO" id="GO:0005524">
    <property type="term" value="F:ATP binding"/>
    <property type="evidence" value="ECO:0007669"/>
    <property type="project" value="UniProtKB-KW"/>
</dbReference>
<dbReference type="GO" id="GO:0004674">
    <property type="term" value="F:protein serine/threonine kinase activity"/>
    <property type="evidence" value="ECO:0007669"/>
    <property type="project" value="UniProtKB-KW"/>
</dbReference>
<dbReference type="InterPro" id="IPR051343">
    <property type="entry name" value="G-type_lectin_kinases/EP1-like"/>
</dbReference>
<evidence type="ECO:0000256" key="12">
    <source>
        <dbReference type="ARBA" id="ARBA00023136"/>
    </source>
</evidence>
<evidence type="ECO:0000256" key="13">
    <source>
        <dbReference type="ARBA" id="ARBA00023157"/>
    </source>
</evidence>
<dbReference type="InterPro" id="IPR011009">
    <property type="entry name" value="Kinase-like_dom_sf"/>
</dbReference>
<dbReference type="GO" id="GO:0016020">
    <property type="term" value="C:membrane"/>
    <property type="evidence" value="ECO:0007669"/>
    <property type="project" value="UniProtKB-SubCell"/>
</dbReference>
<evidence type="ECO:0000313" key="20">
    <source>
        <dbReference type="EMBL" id="ERN11624.1"/>
    </source>
</evidence>
<keyword evidence="15" id="KW-0325">Glycoprotein</keyword>
<dbReference type="SUPFAM" id="SSF56112">
    <property type="entry name" value="Protein kinase-like (PK-like)"/>
    <property type="match status" value="1"/>
</dbReference>
<sequence length="480" mass="53438">MVVHFSLEFGSIRSLVWAANRDQPVQNGSTIQLRLEGNLGFTDSQGRQSWIYNGSTSVNSAAMLDTGQTLGHERPLCSNRMDGDYGTSRFMLVLQSDGNLILHPKGRRNLTPDLEYYSSGTDGAKPPLTVVFDHSGVLHQPIRQYTCSKNPNNAQSWTVVSKIPGDKDACHIPGICGLNGYCVLGTSSQGVTIIEEERAHLLSNKMLIGPMVIMNYSTLMNNNARRLVWPIVGVTLPFTESSNAGRRGTTTILFLLTIAVIVLSIKKKGRFHKVSSGIEKVETDPIPNLISFKYARLQEATHDFKEVLGRRGSFGSVYKGILDLGHRVEIAVKQLDKVVERGEKEFRTEVSVIGQTHHKNLVRLLGFCDEGDHRLLVCEFIQNGSLANFFFGPTRPNWSQRVQLALGIARGILYLHKECESPIIHCDIKPQNILLDKFYNPKVADFGLAKLLQQNETRTITTSRGTNGYVAPEWFRNVSV</sequence>
<dbReference type="SMART" id="SM00220">
    <property type="entry name" value="S_TKc"/>
    <property type="match status" value="1"/>
</dbReference>
<dbReference type="FunFam" id="1.10.510.10:FF:001023">
    <property type="entry name" value="Os07g0541700 protein"/>
    <property type="match status" value="1"/>
</dbReference>
<keyword evidence="5" id="KW-0808">Transferase</keyword>
<keyword evidence="11" id="KW-1133">Transmembrane helix</keyword>
<accession>W1PUX3</accession>
<dbReference type="HOGENOM" id="CLU_569057_0_0_1"/>
<dbReference type="InterPro" id="IPR000719">
    <property type="entry name" value="Prot_kinase_dom"/>
</dbReference>
<dbReference type="InterPro" id="IPR001480">
    <property type="entry name" value="Bulb-type_lectin_dom"/>
</dbReference>
<evidence type="ECO:0000256" key="10">
    <source>
        <dbReference type="ARBA" id="ARBA00022840"/>
    </source>
</evidence>
<keyword evidence="13" id="KW-1015">Disulfide bond</keyword>
<dbReference type="AlphaFoldDB" id="W1PUX3"/>
<keyword evidence="6" id="KW-0812">Transmembrane</keyword>
<dbReference type="Gene3D" id="1.10.510.10">
    <property type="entry name" value="Transferase(Phosphotransferase) domain 1"/>
    <property type="match status" value="1"/>
</dbReference>
<comment type="catalytic activity">
    <reaction evidence="17">
        <text>L-seryl-[protein] + ATP = O-phospho-L-seryl-[protein] + ADP + H(+)</text>
        <dbReference type="Rhea" id="RHEA:17989"/>
        <dbReference type="Rhea" id="RHEA-COMP:9863"/>
        <dbReference type="Rhea" id="RHEA-COMP:11604"/>
        <dbReference type="ChEBI" id="CHEBI:15378"/>
        <dbReference type="ChEBI" id="CHEBI:29999"/>
        <dbReference type="ChEBI" id="CHEBI:30616"/>
        <dbReference type="ChEBI" id="CHEBI:83421"/>
        <dbReference type="ChEBI" id="CHEBI:456216"/>
        <dbReference type="EC" id="2.7.11.1"/>
    </reaction>
</comment>
<dbReference type="PANTHER" id="PTHR47976:SF108">
    <property type="entry name" value="G-TYPE LECTIN S-RECEPTOR-LIKE SERINE_THREONINE-PROTEIN KINASE LECRK1"/>
    <property type="match status" value="1"/>
</dbReference>
<reference evidence="21" key="1">
    <citation type="journal article" date="2013" name="Science">
        <title>The Amborella genome and the evolution of flowering plants.</title>
        <authorList>
            <consortium name="Amborella Genome Project"/>
        </authorList>
    </citation>
    <scope>NUCLEOTIDE SEQUENCE [LARGE SCALE GENOMIC DNA]</scope>
</reference>
<dbReference type="EMBL" id="KI392687">
    <property type="protein sequence ID" value="ERN11624.1"/>
    <property type="molecule type" value="Genomic_DNA"/>
</dbReference>
<evidence type="ECO:0000256" key="8">
    <source>
        <dbReference type="ARBA" id="ARBA00022741"/>
    </source>
</evidence>
<evidence type="ECO:0000256" key="6">
    <source>
        <dbReference type="ARBA" id="ARBA00022692"/>
    </source>
</evidence>
<evidence type="ECO:0000256" key="2">
    <source>
        <dbReference type="ARBA" id="ARBA00012513"/>
    </source>
</evidence>
<evidence type="ECO:0000256" key="4">
    <source>
        <dbReference type="ARBA" id="ARBA00022536"/>
    </source>
</evidence>
<evidence type="ECO:0000259" key="18">
    <source>
        <dbReference type="PROSITE" id="PS50011"/>
    </source>
</evidence>
<dbReference type="Gene3D" id="2.90.10.30">
    <property type="match status" value="1"/>
</dbReference>
<dbReference type="Gene3D" id="3.30.200.20">
    <property type="entry name" value="Phosphorylase Kinase, domain 1"/>
    <property type="match status" value="1"/>
</dbReference>
<dbReference type="Gramene" id="ERN11624">
    <property type="protein sequence ID" value="ERN11624"/>
    <property type="gene ID" value="AMTR_s00022p00195750"/>
</dbReference>
<dbReference type="InterPro" id="IPR036426">
    <property type="entry name" value="Bulb-type_lectin_dom_sf"/>
</dbReference>
<evidence type="ECO:0000256" key="11">
    <source>
        <dbReference type="ARBA" id="ARBA00022989"/>
    </source>
</evidence>
<keyword evidence="12" id="KW-0472">Membrane</keyword>
<gene>
    <name evidence="20" type="ORF">AMTR_s00022p00195750</name>
</gene>
<dbReference type="PROSITE" id="PS50011">
    <property type="entry name" value="PROTEIN_KINASE_DOM"/>
    <property type="match status" value="1"/>
</dbReference>
<feature type="domain" description="Protein kinase" evidence="18">
    <location>
        <begin position="303"/>
        <end position="480"/>
    </location>
</feature>
<dbReference type="PROSITE" id="PS50927">
    <property type="entry name" value="BULB_LECTIN"/>
    <property type="match status" value="1"/>
</dbReference>
<keyword evidence="21" id="KW-1185">Reference proteome</keyword>